<proteinExistence type="predicted"/>
<evidence type="ECO:0000313" key="2">
    <source>
        <dbReference type="Proteomes" id="UP001597483"/>
    </source>
</evidence>
<gene>
    <name evidence="1" type="ORF">ACFSVL_21590</name>
</gene>
<name>A0ABW5H9G7_9PSEU</name>
<dbReference type="Gene3D" id="3.40.50.300">
    <property type="entry name" value="P-loop containing nucleotide triphosphate hydrolases"/>
    <property type="match status" value="1"/>
</dbReference>
<reference evidence="2" key="1">
    <citation type="journal article" date="2019" name="Int. J. Syst. Evol. Microbiol.">
        <title>The Global Catalogue of Microorganisms (GCM) 10K type strain sequencing project: providing services to taxonomists for standard genome sequencing and annotation.</title>
        <authorList>
            <consortium name="The Broad Institute Genomics Platform"/>
            <consortium name="The Broad Institute Genome Sequencing Center for Infectious Disease"/>
            <person name="Wu L."/>
            <person name="Ma J."/>
        </authorList>
    </citation>
    <scope>NUCLEOTIDE SEQUENCE [LARGE SCALE GENOMIC DNA]</scope>
    <source>
        <strain evidence="2">CGMCC 4.7641</strain>
    </source>
</reference>
<keyword evidence="2" id="KW-1185">Reference proteome</keyword>
<sequence>MSGPVSAEDISWPAMLWLGGAQGAGKSTIAWLLSRHLDLPLHPVDLWAYDHLERLPAASTTLDEELAQGPEQAASAFVATTHARLPLVIADVRARATEPVPVLVEGPQLMPSMAASLPMGSAVFLLPTPERTRAARTSRPDTPPERFERLVARDTVLADLIRSEAAAAGLPVIEVPENPDWPATYDAVYSALEPGITGKLAAGRELASQRAFENDIAARQGRLWAAATGQAVIPGSTTVPYRWACECGASGCTDRSPLGTPPPRPAR</sequence>
<accession>A0ABW5H9G7</accession>
<evidence type="ECO:0008006" key="3">
    <source>
        <dbReference type="Google" id="ProtNLM"/>
    </source>
</evidence>
<protein>
    <recommendedName>
        <fullName evidence="3">UDP-N-acetylglucosamine kinase</fullName>
    </recommendedName>
</protein>
<dbReference type="RefSeq" id="WP_378306835.1">
    <property type="nucleotide sequence ID" value="NZ_JBHUKS010000015.1"/>
</dbReference>
<dbReference type="EMBL" id="JBHUKS010000015">
    <property type="protein sequence ID" value="MFD2469993.1"/>
    <property type="molecule type" value="Genomic_DNA"/>
</dbReference>
<evidence type="ECO:0000313" key="1">
    <source>
        <dbReference type="EMBL" id="MFD2469993.1"/>
    </source>
</evidence>
<dbReference type="InterPro" id="IPR027417">
    <property type="entry name" value="P-loop_NTPase"/>
</dbReference>
<organism evidence="1 2">
    <name type="scientific">Amycolatopsis silviterrae</name>
    <dbReference type="NCBI Taxonomy" id="1656914"/>
    <lineage>
        <taxon>Bacteria</taxon>
        <taxon>Bacillati</taxon>
        <taxon>Actinomycetota</taxon>
        <taxon>Actinomycetes</taxon>
        <taxon>Pseudonocardiales</taxon>
        <taxon>Pseudonocardiaceae</taxon>
        <taxon>Amycolatopsis</taxon>
    </lineage>
</organism>
<comment type="caution">
    <text evidence="1">The sequence shown here is derived from an EMBL/GenBank/DDBJ whole genome shotgun (WGS) entry which is preliminary data.</text>
</comment>
<dbReference type="Proteomes" id="UP001597483">
    <property type="component" value="Unassembled WGS sequence"/>
</dbReference>
<dbReference type="SUPFAM" id="SSF52540">
    <property type="entry name" value="P-loop containing nucleoside triphosphate hydrolases"/>
    <property type="match status" value="1"/>
</dbReference>